<dbReference type="EMBL" id="VILF01000003">
    <property type="protein sequence ID" value="MTJ43920.1"/>
    <property type="molecule type" value="Genomic_DNA"/>
</dbReference>
<gene>
    <name evidence="1" type="ORF">FJR39_12265</name>
</gene>
<accession>A0ACC7S673</accession>
<dbReference type="EC" id="3.1.21.3" evidence="1"/>
<dbReference type="Proteomes" id="UP001517388">
    <property type="component" value="Unassembled WGS sequence"/>
</dbReference>
<keyword evidence="1" id="KW-0378">Hydrolase</keyword>
<protein>
    <submittedName>
        <fullName evidence="1">HsdR family type I site-specific deoxyribonuclease</fullName>
        <ecNumber evidence="1">3.1.21.3</ecNumber>
    </submittedName>
</protein>
<name>A0ACC7S673_DOLFA</name>
<keyword evidence="2" id="KW-1185">Reference proteome</keyword>
<sequence>MNQVGQRERQTQNRVVQLFQHQLNYRYLGNWQHRLNNGNIETEIVTTFLRDKQGYNDTLINKALYELNKIAGDQSKNLYDINKEIYSLLRYGVNVKEEAGEKNQTVWLINWKEPLENDFAIAEEVTVKGENDKRPDIVLYINGIALGVLELKRSTVSVSEGIRQNLDNQKSLFIKSFFNTMQLVMAGNDTQGLRYGTIKTKEKYYLTWKEDTYSDIENPLDKHLLQLCEKTHLLELIHNFVVFDCGIKKLCRHNQYFGVKAAQDYISRNEGGIIWHTQGSGKSLTMVWLTKWIREYNPHARVLIMTDREELDEQIEGVFFGVNENIYRTKSGQDLITQLNNTTPWLLCSLIHKFGRKDSSAEQRGYDNYIAQLKSSLPQNFQIKGNVYVFVDECHRTQAGKLHKAMKEILPHALFIGFTGTPILKKDERNSIELFGNYIHTYKFDEAVKDQVVLDLRYEARKVEQNITSQAKIDQWFEAKTRGLTEQAKTLLKQRWGTMQKVLSSKSRLSKIVGDIILDFVTKDRLQSGRGNAILVADGIPQACKYYELFQAADFTKCAIITSYDASAKSIKGESIGDDERTEKIQQYEIYQKMLNGQTPEKFEEEVKEKFIKSPAQMKLLIVVNKLLTGFDAPPATYLYIDKTMRDHTLFQAVCRVNRLDGEDKEYGYIVDYKDLFKSLEKSVKDYTSEAFEDYDADDVAGLLSDRLEKGRERLEESREAIKALCDPVEPPQDTPAYIRYFCGANDKPDTLEENQQKRIALYKYTSAFVRAYANLANDMIEAGYTPAEIEIIKQEVKHYEQVRGEVKLASGDYIDLKAYEPAMRHLIDSYIGAEESEAIATFEDMTLVQLIVQRGADAVNALPQGIKKNKTAVAETIENNLRKVIIDQQPTNPKYFEKMSTLLDELIQTRKTASQEYQDYLRKIVELSKQVAQPSSSSVYPQSLNSPAKIALYDNLNQNEALALAIDAAICQTKKDGWRGKTIKEREVKNAIKRHLELQEDCDSETLLRNAERIFEIVKSQSEY</sequence>
<evidence type="ECO:0000313" key="1">
    <source>
        <dbReference type="EMBL" id="MTJ43920.1"/>
    </source>
</evidence>
<proteinExistence type="predicted"/>
<organism evidence="1 2">
    <name type="scientific">Dolichospermum flos-aquae UHCC 0037</name>
    <dbReference type="NCBI Taxonomy" id="2590026"/>
    <lineage>
        <taxon>Bacteria</taxon>
        <taxon>Bacillati</taxon>
        <taxon>Cyanobacteriota</taxon>
        <taxon>Cyanophyceae</taxon>
        <taxon>Nostocales</taxon>
        <taxon>Aphanizomenonaceae</taxon>
        <taxon>Dolichospermum</taxon>
    </lineage>
</organism>
<comment type="caution">
    <text evidence="1">The sequence shown here is derived from an EMBL/GenBank/DDBJ whole genome shotgun (WGS) entry which is preliminary data.</text>
</comment>
<evidence type="ECO:0000313" key="2">
    <source>
        <dbReference type="Proteomes" id="UP001517388"/>
    </source>
</evidence>
<reference evidence="2" key="1">
    <citation type="journal article" date="2020" name="Toxins">
        <title>Phylogenomic Analysis of Secondary Metabolism in the Toxic Cyanobacterial Genera Anabaena, Dolichospermum and Aphanizomenon.</title>
        <authorList>
            <person name="Oesterholm J."/>
            <person name="Popin R.V."/>
            <person name="Fewer D.P."/>
            <person name="Sivonen K."/>
        </authorList>
    </citation>
    <scope>NUCLEOTIDE SEQUENCE [LARGE SCALE GENOMIC DNA]</scope>
    <source>
        <strain evidence="2">UHCC 0037</strain>
    </source>
</reference>